<dbReference type="InterPro" id="IPR008962">
    <property type="entry name" value="PapD-like_sf"/>
</dbReference>
<dbReference type="Pfam" id="PF00650">
    <property type="entry name" value="CRAL_TRIO"/>
    <property type="match status" value="1"/>
</dbReference>
<name>A0AAJ7SGT7_9ACAR</name>
<dbReference type="SUPFAM" id="SSF46938">
    <property type="entry name" value="CRAL/TRIO N-terminal domain"/>
    <property type="match status" value="1"/>
</dbReference>
<dbReference type="CDD" id="cd00170">
    <property type="entry name" value="SEC14"/>
    <property type="match status" value="1"/>
</dbReference>
<dbReference type="Pfam" id="PF00635">
    <property type="entry name" value="Motile_Sperm"/>
    <property type="match status" value="1"/>
</dbReference>
<organism evidence="4 5">
    <name type="scientific">Galendromus occidentalis</name>
    <name type="common">western predatory mite</name>
    <dbReference type="NCBI Taxonomy" id="34638"/>
    <lineage>
        <taxon>Eukaryota</taxon>
        <taxon>Metazoa</taxon>
        <taxon>Ecdysozoa</taxon>
        <taxon>Arthropoda</taxon>
        <taxon>Chelicerata</taxon>
        <taxon>Arachnida</taxon>
        <taxon>Acari</taxon>
        <taxon>Parasitiformes</taxon>
        <taxon>Mesostigmata</taxon>
        <taxon>Gamasina</taxon>
        <taxon>Phytoseioidea</taxon>
        <taxon>Phytoseiidae</taxon>
        <taxon>Typhlodrominae</taxon>
        <taxon>Galendromus</taxon>
    </lineage>
</organism>
<evidence type="ECO:0000256" key="1">
    <source>
        <dbReference type="SAM" id="Phobius"/>
    </source>
</evidence>
<dbReference type="InterPro" id="IPR036865">
    <property type="entry name" value="CRAL-TRIO_dom_sf"/>
</dbReference>
<dbReference type="GO" id="GO:0140284">
    <property type="term" value="C:endoplasmic reticulum-endosome membrane contact site"/>
    <property type="evidence" value="ECO:0007669"/>
    <property type="project" value="TreeGrafter"/>
</dbReference>
<dbReference type="GO" id="GO:0012505">
    <property type="term" value="C:endomembrane system"/>
    <property type="evidence" value="ECO:0007669"/>
    <property type="project" value="TreeGrafter"/>
</dbReference>
<feature type="domain" description="CRAL-TRIO" evidence="2">
    <location>
        <begin position="99"/>
        <end position="256"/>
    </location>
</feature>
<dbReference type="Gene3D" id="3.40.525.10">
    <property type="entry name" value="CRAL-TRIO lipid binding domain"/>
    <property type="match status" value="1"/>
</dbReference>
<protein>
    <submittedName>
        <fullName evidence="5">Motile sperm domain-containing protein 2</fullName>
    </submittedName>
</protein>
<evidence type="ECO:0000259" key="2">
    <source>
        <dbReference type="PROSITE" id="PS50191"/>
    </source>
</evidence>
<dbReference type="PANTHER" id="PTHR46384:SF1">
    <property type="entry name" value="MOTILE SPERM DOMAIN-CONTAINING PROTEIN 2"/>
    <property type="match status" value="1"/>
</dbReference>
<dbReference type="KEGG" id="goe:100902319"/>
<keyword evidence="1" id="KW-0812">Transmembrane</keyword>
<evidence type="ECO:0000313" key="4">
    <source>
        <dbReference type="Proteomes" id="UP000694867"/>
    </source>
</evidence>
<dbReference type="InterPro" id="IPR000535">
    <property type="entry name" value="MSP_dom"/>
</dbReference>
<keyword evidence="4" id="KW-1185">Reference proteome</keyword>
<keyword evidence="1" id="KW-0472">Membrane</keyword>
<dbReference type="PROSITE" id="PS50191">
    <property type="entry name" value="CRAL_TRIO"/>
    <property type="match status" value="1"/>
</dbReference>
<evidence type="ECO:0000259" key="3">
    <source>
        <dbReference type="PROSITE" id="PS50202"/>
    </source>
</evidence>
<dbReference type="InterPro" id="IPR036273">
    <property type="entry name" value="CRAL/TRIO_N_dom_sf"/>
</dbReference>
<keyword evidence="1" id="KW-1133">Transmembrane helix</keyword>
<dbReference type="InterPro" id="IPR053012">
    <property type="entry name" value="ER-organelle_contact"/>
</dbReference>
<dbReference type="Proteomes" id="UP000694867">
    <property type="component" value="Unplaced"/>
</dbReference>
<reference evidence="5" key="1">
    <citation type="submission" date="2025-08" db="UniProtKB">
        <authorList>
            <consortium name="RefSeq"/>
        </authorList>
    </citation>
    <scope>IDENTIFICATION</scope>
</reference>
<feature type="domain" description="MSP" evidence="3">
    <location>
        <begin position="306"/>
        <end position="421"/>
    </location>
</feature>
<dbReference type="SMART" id="SM00516">
    <property type="entry name" value="SEC14"/>
    <property type="match status" value="1"/>
</dbReference>
<accession>A0AAJ7SGT7</accession>
<dbReference type="InterPro" id="IPR013783">
    <property type="entry name" value="Ig-like_fold"/>
</dbReference>
<sequence length="497" mass="57493">MARSADDDPFGENEFVVTEEDVADFRKQVLEEVAVNAQLYHPKDVDTIKSNYEICRRYVRHKRRDITAAVEMAKKSLQWRNEFGVNDLGIEEKLSGISESNIYRLYLNVGCFIPFKKDREGSQCIIFRTRLHRKNAARSHDMKRFMIFWVEKLLYEQNNPRMTFIFDSTDASYSSMDLEQIMFTIQIFNEYYPWALGYVIVYNMPWILKTVWSGIRSLIPADGADRFKFCNGDDIFEYIDRDNLPDFMGGTVRMPFKELSPEEIEAIPVDNNIEKRICTTPAITRFYRENFGLFAGSADSGSHKRIFSCIPDSCLSFETINGNQIAYLNVTNCSTDGRTIAFRIRTNRREGYTALPHSGTIESQKAARISIIKLKEYLSTRSDKLLIQAVPVDHPQPQILDVFKKLDRSQVHEQKIFCEQPLDDADEADFAYSTSENGLQWSTRNANHFEERVALLTAQCERQQFINIIICALIVACLALSLHSKLCQSRDSWWCTL</sequence>
<evidence type="ECO:0000313" key="5">
    <source>
        <dbReference type="RefSeq" id="XP_028967796.1"/>
    </source>
</evidence>
<proteinExistence type="predicted"/>
<dbReference type="Gene3D" id="2.60.40.10">
    <property type="entry name" value="Immunoglobulins"/>
    <property type="match status" value="1"/>
</dbReference>
<dbReference type="PROSITE" id="PS50202">
    <property type="entry name" value="MSP"/>
    <property type="match status" value="1"/>
</dbReference>
<dbReference type="InterPro" id="IPR001251">
    <property type="entry name" value="CRAL-TRIO_dom"/>
</dbReference>
<dbReference type="GeneID" id="100902319"/>
<dbReference type="SUPFAM" id="SSF49354">
    <property type="entry name" value="PapD-like"/>
    <property type="match status" value="1"/>
</dbReference>
<feature type="transmembrane region" description="Helical" evidence="1">
    <location>
        <begin position="465"/>
        <end position="482"/>
    </location>
</feature>
<dbReference type="AlphaFoldDB" id="A0AAJ7SGT7"/>
<dbReference type="RefSeq" id="XP_028967796.1">
    <property type="nucleotide sequence ID" value="XM_029111963.1"/>
</dbReference>
<gene>
    <name evidence="5" type="primary">LOC100902319</name>
</gene>
<dbReference type="SUPFAM" id="SSF52087">
    <property type="entry name" value="CRAL/TRIO domain"/>
    <property type="match status" value="1"/>
</dbReference>
<dbReference type="PANTHER" id="PTHR46384">
    <property type="entry name" value="MOTILE SPERM DOMAIN-CONTAINING PROTEIN 2"/>
    <property type="match status" value="1"/>
</dbReference>